<name>A0A1M6CZ26_9ACTN</name>
<evidence type="ECO:0000256" key="1">
    <source>
        <dbReference type="SAM" id="Phobius"/>
    </source>
</evidence>
<protein>
    <submittedName>
        <fullName evidence="2">Uncharacterized protein</fullName>
    </submittedName>
</protein>
<keyword evidence="1" id="KW-0812">Transmembrane</keyword>
<proteinExistence type="predicted"/>
<evidence type="ECO:0000313" key="3">
    <source>
        <dbReference type="Proteomes" id="UP000184452"/>
    </source>
</evidence>
<feature type="transmembrane region" description="Helical" evidence="1">
    <location>
        <begin position="12"/>
        <end position="32"/>
    </location>
</feature>
<dbReference type="AlphaFoldDB" id="A0A1M6CZ26"/>
<keyword evidence="3" id="KW-1185">Reference proteome</keyword>
<dbReference type="EMBL" id="FQZK01000001">
    <property type="protein sequence ID" value="SHI66219.1"/>
    <property type="molecule type" value="Genomic_DNA"/>
</dbReference>
<keyword evidence="1" id="KW-0472">Membrane</keyword>
<reference evidence="2 3" key="1">
    <citation type="submission" date="2016-11" db="EMBL/GenBank/DDBJ databases">
        <authorList>
            <person name="Jaros S."/>
            <person name="Januszkiewicz K."/>
            <person name="Wedrychowicz H."/>
        </authorList>
    </citation>
    <scope>NUCLEOTIDE SEQUENCE [LARGE SCALE GENOMIC DNA]</scope>
    <source>
        <strain evidence="2 3">CGMCC 4.5723</strain>
    </source>
</reference>
<organism evidence="2 3">
    <name type="scientific">Nocardiopsis flavescens</name>
    <dbReference type="NCBI Taxonomy" id="758803"/>
    <lineage>
        <taxon>Bacteria</taxon>
        <taxon>Bacillati</taxon>
        <taxon>Actinomycetota</taxon>
        <taxon>Actinomycetes</taxon>
        <taxon>Streptosporangiales</taxon>
        <taxon>Nocardiopsidaceae</taxon>
        <taxon>Nocardiopsis</taxon>
    </lineage>
</organism>
<sequence>MESERTGGAGVAKATALFLWVVVVLALGYGVVRTAMQAAALFA</sequence>
<evidence type="ECO:0000313" key="2">
    <source>
        <dbReference type="EMBL" id="SHI66219.1"/>
    </source>
</evidence>
<keyword evidence="1" id="KW-1133">Transmembrane helix</keyword>
<dbReference type="Proteomes" id="UP000184452">
    <property type="component" value="Unassembled WGS sequence"/>
</dbReference>
<gene>
    <name evidence="2" type="ORF">SAMN05421803_101868</name>
</gene>
<accession>A0A1M6CZ26</accession>